<dbReference type="AlphaFoldDB" id="A0A5C6AT66"/>
<evidence type="ECO:0000313" key="1">
    <source>
        <dbReference type="EMBL" id="TWU02266.1"/>
    </source>
</evidence>
<organism evidence="1 2">
    <name type="scientific">Stieleria varia</name>
    <dbReference type="NCBI Taxonomy" id="2528005"/>
    <lineage>
        <taxon>Bacteria</taxon>
        <taxon>Pseudomonadati</taxon>
        <taxon>Planctomycetota</taxon>
        <taxon>Planctomycetia</taxon>
        <taxon>Pirellulales</taxon>
        <taxon>Pirellulaceae</taxon>
        <taxon>Stieleria</taxon>
    </lineage>
</organism>
<name>A0A5C6AT66_9BACT</name>
<comment type="caution">
    <text evidence="1">The sequence shown here is derived from an EMBL/GenBank/DDBJ whole genome shotgun (WGS) entry which is preliminary data.</text>
</comment>
<proteinExistence type="predicted"/>
<dbReference type="EMBL" id="SJPN01000004">
    <property type="protein sequence ID" value="TWU02266.1"/>
    <property type="molecule type" value="Genomic_DNA"/>
</dbReference>
<gene>
    <name evidence="1" type="ORF">Pla52n_33160</name>
</gene>
<sequence>MVQTENGRRLLVEDVTENGSPVQWQPAIFYQIAFGKLDGMTFVMNTTGNG</sequence>
<evidence type="ECO:0000313" key="2">
    <source>
        <dbReference type="Proteomes" id="UP000320176"/>
    </source>
</evidence>
<keyword evidence="2" id="KW-1185">Reference proteome</keyword>
<accession>A0A5C6AT66</accession>
<dbReference type="Proteomes" id="UP000320176">
    <property type="component" value="Unassembled WGS sequence"/>
</dbReference>
<reference evidence="1 2" key="1">
    <citation type="submission" date="2019-02" db="EMBL/GenBank/DDBJ databases">
        <title>Deep-cultivation of Planctomycetes and their phenomic and genomic characterization uncovers novel biology.</title>
        <authorList>
            <person name="Wiegand S."/>
            <person name="Jogler M."/>
            <person name="Boedeker C."/>
            <person name="Pinto D."/>
            <person name="Vollmers J."/>
            <person name="Rivas-Marin E."/>
            <person name="Kohn T."/>
            <person name="Peeters S.H."/>
            <person name="Heuer A."/>
            <person name="Rast P."/>
            <person name="Oberbeckmann S."/>
            <person name="Bunk B."/>
            <person name="Jeske O."/>
            <person name="Meyerdierks A."/>
            <person name="Storesund J.E."/>
            <person name="Kallscheuer N."/>
            <person name="Luecker S."/>
            <person name="Lage O.M."/>
            <person name="Pohl T."/>
            <person name="Merkel B.J."/>
            <person name="Hornburger P."/>
            <person name="Mueller R.-W."/>
            <person name="Bruemmer F."/>
            <person name="Labrenz M."/>
            <person name="Spormann A.M."/>
            <person name="Op Den Camp H."/>
            <person name="Overmann J."/>
            <person name="Amann R."/>
            <person name="Jetten M.S.M."/>
            <person name="Mascher T."/>
            <person name="Medema M.H."/>
            <person name="Devos D.P."/>
            <person name="Kaster A.-K."/>
            <person name="Ovreas L."/>
            <person name="Rohde M."/>
            <person name="Galperin M.Y."/>
            <person name="Jogler C."/>
        </authorList>
    </citation>
    <scope>NUCLEOTIDE SEQUENCE [LARGE SCALE GENOMIC DNA]</scope>
    <source>
        <strain evidence="1 2">Pla52n</strain>
    </source>
</reference>
<protein>
    <submittedName>
        <fullName evidence="1">Uncharacterized protein</fullName>
    </submittedName>
</protein>